<evidence type="ECO:0000313" key="2">
    <source>
        <dbReference type="EMBL" id="TWD75426.1"/>
    </source>
</evidence>
<dbReference type="InterPro" id="IPR049874">
    <property type="entry name" value="ROK_cs"/>
</dbReference>
<dbReference type="PANTHER" id="PTHR18964">
    <property type="entry name" value="ROK (REPRESSOR, ORF, KINASE) FAMILY"/>
    <property type="match status" value="1"/>
</dbReference>
<name>A0A561B8Y9_9ACTN</name>
<gene>
    <name evidence="2" type="ORF">FB561_6866</name>
</gene>
<dbReference type="Proteomes" id="UP000318380">
    <property type="component" value="Unassembled WGS sequence"/>
</dbReference>
<comment type="caution">
    <text evidence="2">The sequence shown here is derived from an EMBL/GenBank/DDBJ whole genome shotgun (WGS) entry which is preliminary data.</text>
</comment>
<keyword evidence="2" id="KW-0808">Transferase</keyword>
<dbReference type="SUPFAM" id="SSF46785">
    <property type="entry name" value="Winged helix' DNA-binding domain"/>
    <property type="match status" value="1"/>
</dbReference>
<dbReference type="InterPro" id="IPR036388">
    <property type="entry name" value="WH-like_DNA-bd_sf"/>
</dbReference>
<dbReference type="GO" id="GO:0016301">
    <property type="term" value="F:kinase activity"/>
    <property type="evidence" value="ECO:0007669"/>
    <property type="project" value="UniProtKB-KW"/>
</dbReference>
<accession>A0A561B8Y9</accession>
<reference evidence="2 3" key="1">
    <citation type="submission" date="2019-06" db="EMBL/GenBank/DDBJ databases">
        <title>Sequencing the genomes of 1000 actinobacteria strains.</title>
        <authorList>
            <person name="Klenk H.-P."/>
        </authorList>
    </citation>
    <scope>NUCLEOTIDE SEQUENCE [LARGE SCALE GENOMIC DNA]</scope>
    <source>
        <strain evidence="2 3">DSM 24683</strain>
    </source>
</reference>
<organism evidence="2 3">
    <name type="scientific">Kribbella amoyensis</name>
    <dbReference type="NCBI Taxonomy" id="996641"/>
    <lineage>
        <taxon>Bacteria</taxon>
        <taxon>Bacillati</taxon>
        <taxon>Actinomycetota</taxon>
        <taxon>Actinomycetes</taxon>
        <taxon>Propionibacteriales</taxon>
        <taxon>Kribbellaceae</taxon>
        <taxon>Kribbella</taxon>
    </lineage>
</organism>
<dbReference type="InterPro" id="IPR036390">
    <property type="entry name" value="WH_DNA-bd_sf"/>
</dbReference>
<proteinExistence type="inferred from homology"/>
<keyword evidence="3" id="KW-1185">Reference proteome</keyword>
<comment type="similarity">
    <text evidence="1">Belongs to the ROK (NagC/XylR) family.</text>
</comment>
<evidence type="ECO:0000256" key="1">
    <source>
        <dbReference type="ARBA" id="ARBA00006479"/>
    </source>
</evidence>
<dbReference type="PANTHER" id="PTHR18964:SF173">
    <property type="entry name" value="GLUCOKINASE"/>
    <property type="match status" value="1"/>
</dbReference>
<dbReference type="EMBL" id="VIVK01000002">
    <property type="protein sequence ID" value="TWD75426.1"/>
    <property type="molecule type" value="Genomic_DNA"/>
</dbReference>
<dbReference type="Gene3D" id="3.30.420.40">
    <property type="match status" value="2"/>
</dbReference>
<protein>
    <submittedName>
        <fullName evidence="2">Putative NBD/HSP70 family sugar kinase</fullName>
    </submittedName>
</protein>
<dbReference type="InterPro" id="IPR000600">
    <property type="entry name" value="ROK"/>
</dbReference>
<sequence length="402" mass="41060">MTLLNPVKQKSSDLVTKVARPMTDLSSSAADAGSLLRWLLDGQPRTRAELIDLSGLARSTVTGRIEALLATGLVVPSGEAASTGGRPPARFRFNPVARLVLAADVGATHLSVALTDLTGELVDRTTMPLNIAEGPEAVLGAITRTGRDLLAAAGRATGDLAGVGVGLPGPVDHRTGRPNHPPIMPGWDSYDVVGRLVEDFAVPVLVDNDVNVMALGEHSTQYAEVEHLLFVKVATGIGAGVVSGGRLHRGAQGAAGDIGHIQAPGQTAQCRCGNVGCLEAVASAAAIAQQLRAEGLAAETSQDVVDLVRAGNATATQAVRQAGREIGTVLAACVSLLNPSVIVIGGSLAQAGDSLLAGIREAIYARSLPLATTELRVEPSRAAGDAAVRGAATMILYHALGL</sequence>
<dbReference type="Gene3D" id="1.10.10.10">
    <property type="entry name" value="Winged helix-like DNA-binding domain superfamily/Winged helix DNA-binding domain"/>
    <property type="match status" value="1"/>
</dbReference>
<evidence type="ECO:0000313" key="3">
    <source>
        <dbReference type="Proteomes" id="UP000318380"/>
    </source>
</evidence>
<dbReference type="AlphaFoldDB" id="A0A561B8Y9"/>
<dbReference type="Pfam" id="PF00480">
    <property type="entry name" value="ROK"/>
    <property type="match status" value="1"/>
</dbReference>
<dbReference type="InterPro" id="IPR043129">
    <property type="entry name" value="ATPase_NBD"/>
</dbReference>
<dbReference type="PROSITE" id="PS01125">
    <property type="entry name" value="ROK"/>
    <property type="match status" value="1"/>
</dbReference>
<dbReference type="SUPFAM" id="SSF53067">
    <property type="entry name" value="Actin-like ATPase domain"/>
    <property type="match status" value="1"/>
</dbReference>
<keyword evidence="2" id="KW-0418">Kinase</keyword>